<dbReference type="Proteomes" id="UP000680865">
    <property type="component" value="Unassembled WGS sequence"/>
</dbReference>
<evidence type="ECO:0000313" key="2">
    <source>
        <dbReference type="Proteomes" id="UP000680865"/>
    </source>
</evidence>
<dbReference type="RefSeq" id="WP_212998918.1">
    <property type="nucleotide sequence ID" value="NZ_BAAATW010000015.1"/>
</dbReference>
<evidence type="ECO:0008006" key="3">
    <source>
        <dbReference type="Google" id="ProtNLM"/>
    </source>
</evidence>
<gene>
    <name evidence="1" type="ORF">Aco04nite_41980</name>
</gene>
<evidence type="ECO:0000313" key="1">
    <source>
        <dbReference type="EMBL" id="GIM74773.1"/>
    </source>
</evidence>
<keyword evidence="2" id="KW-1185">Reference proteome</keyword>
<dbReference type="Pfam" id="PF08843">
    <property type="entry name" value="AbiEii"/>
    <property type="match status" value="1"/>
</dbReference>
<protein>
    <recommendedName>
        <fullName evidence="3">Nucleotidyltransferase AbiEii toxin of type IV toxin-antitoxin system</fullName>
    </recommendedName>
</protein>
<comment type="caution">
    <text evidence="1">The sequence shown here is derived from an EMBL/GenBank/DDBJ whole genome shotgun (WGS) entry which is preliminary data.</text>
</comment>
<accession>A0A919VZM4</accession>
<dbReference type="AlphaFoldDB" id="A0A919VZM4"/>
<sequence>MDGTTPGQRAALDHVLAVVDGSWLAGVLVLRGSVTMPAWVGDRARPPGDIDWMVRPMEFVSRDDLDPYPYVSKVDPVRHWPEVAHGVRCEIWESEDLDTGGHRPRVPPEGLRWISDTDADGYELSRPHNALLEQLTSRPETGDGVRLHPDKAERDGSWGYTEYAEGSGVRIHIPWQSRSGESGSVQVDFAYDERLPEPPVLTAVPRAAGQRPLGLWTASRELSLAWKLHWLHADQAATGSSAAKDLYDAVQLAEIQGIRLPCSLRRTLTVTPDDILTWTIAGGGGDAGPLLVRLAEAVRSMSAR</sequence>
<name>A0A919VZM4_9ACTN</name>
<reference evidence="1" key="1">
    <citation type="submission" date="2021-03" db="EMBL/GenBank/DDBJ databases">
        <title>Whole genome shotgun sequence of Actinoplanes consettensis NBRC 14913.</title>
        <authorList>
            <person name="Komaki H."/>
            <person name="Tamura T."/>
        </authorList>
    </citation>
    <scope>NUCLEOTIDE SEQUENCE</scope>
    <source>
        <strain evidence="1">NBRC 14913</strain>
    </source>
</reference>
<proteinExistence type="predicted"/>
<organism evidence="1 2">
    <name type="scientific">Winogradskya consettensis</name>
    <dbReference type="NCBI Taxonomy" id="113560"/>
    <lineage>
        <taxon>Bacteria</taxon>
        <taxon>Bacillati</taxon>
        <taxon>Actinomycetota</taxon>
        <taxon>Actinomycetes</taxon>
        <taxon>Micromonosporales</taxon>
        <taxon>Micromonosporaceae</taxon>
        <taxon>Winogradskya</taxon>
    </lineage>
</organism>
<dbReference type="EMBL" id="BOQP01000021">
    <property type="protein sequence ID" value="GIM74773.1"/>
    <property type="molecule type" value="Genomic_DNA"/>
</dbReference>
<dbReference type="InterPro" id="IPR014942">
    <property type="entry name" value="AbiEii"/>
</dbReference>